<evidence type="ECO:0000259" key="1">
    <source>
        <dbReference type="Pfam" id="PF13761"/>
    </source>
</evidence>
<name>A0ABW2EMQ6_9BACI</name>
<dbReference type="Proteomes" id="UP001596410">
    <property type="component" value="Unassembled WGS sequence"/>
</dbReference>
<dbReference type="InterPro" id="IPR025311">
    <property type="entry name" value="DUF4166"/>
</dbReference>
<protein>
    <submittedName>
        <fullName evidence="2">DUF4166 domain-containing protein</fullName>
    </submittedName>
</protein>
<dbReference type="RefSeq" id="WP_204710337.1">
    <property type="nucleotide sequence ID" value="NZ_JBHSZV010000028.1"/>
</dbReference>
<evidence type="ECO:0000313" key="2">
    <source>
        <dbReference type="EMBL" id="MFC7062512.1"/>
    </source>
</evidence>
<reference evidence="3" key="1">
    <citation type="journal article" date="2019" name="Int. J. Syst. Evol. Microbiol.">
        <title>The Global Catalogue of Microorganisms (GCM) 10K type strain sequencing project: providing services to taxonomists for standard genome sequencing and annotation.</title>
        <authorList>
            <consortium name="The Broad Institute Genomics Platform"/>
            <consortium name="The Broad Institute Genome Sequencing Center for Infectious Disease"/>
            <person name="Wu L."/>
            <person name="Ma J."/>
        </authorList>
    </citation>
    <scope>NUCLEOTIDE SEQUENCE [LARGE SCALE GENOMIC DNA]</scope>
    <source>
        <strain evidence="3">CGMCC 4.1621</strain>
    </source>
</reference>
<keyword evidence="3" id="KW-1185">Reference proteome</keyword>
<sequence length="213" mass="24595">MKSIFQQALGEKFNQLHPEIQKKFGISSQDKIMILGQGRMTEIRGTPLLLRPFLHIGSKDHLIFAERGKNIPFTLENYAYADEQGREVISYIRRFFFPYAIRGLDAAMYYDEEKQMIVDELGKSASLSSVLDVDVTKEGGILIHSHEMNVKNSYKINGPLTSLYEHYDEQEQAFRIHVHVEHPILGTILMYEGLVHIEFLPMTYSYIPERGIL</sequence>
<proteinExistence type="predicted"/>
<dbReference type="Pfam" id="PF13761">
    <property type="entry name" value="DUF4166"/>
    <property type="match status" value="1"/>
</dbReference>
<accession>A0ABW2EMQ6</accession>
<dbReference type="EMBL" id="JBHSZV010000028">
    <property type="protein sequence ID" value="MFC7062512.1"/>
    <property type="molecule type" value="Genomic_DNA"/>
</dbReference>
<comment type="caution">
    <text evidence="2">The sequence shown here is derived from an EMBL/GenBank/DDBJ whole genome shotgun (WGS) entry which is preliminary data.</text>
</comment>
<organism evidence="2 3">
    <name type="scientific">Halobacillus seohaensis</name>
    <dbReference type="NCBI Taxonomy" id="447421"/>
    <lineage>
        <taxon>Bacteria</taxon>
        <taxon>Bacillati</taxon>
        <taxon>Bacillota</taxon>
        <taxon>Bacilli</taxon>
        <taxon>Bacillales</taxon>
        <taxon>Bacillaceae</taxon>
        <taxon>Halobacillus</taxon>
    </lineage>
</organism>
<feature type="domain" description="DUF4166" evidence="1">
    <location>
        <begin position="16"/>
        <end position="193"/>
    </location>
</feature>
<gene>
    <name evidence="2" type="ORF">ACFQIC_11650</name>
</gene>
<evidence type="ECO:0000313" key="3">
    <source>
        <dbReference type="Proteomes" id="UP001596410"/>
    </source>
</evidence>